<keyword evidence="1" id="KW-0812">Transmembrane</keyword>
<keyword evidence="1" id="KW-0472">Membrane</keyword>
<keyword evidence="1" id="KW-1133">Transmembrane helix</keyword>
<reference evidence="2" key="2">
    <citation type="submission" date="2020-07" db="EMBL/GenBank/DDBJ databases">
        <authorList>
            <person name="Vera ALvarez R."/>
            <person name="Arias-Moreno D.M."/>
            <person name="Jimenez-Jacinto V."/>
            <person name="Jimenez-Bremont J.F."/>
            <person name="Swaminathan K."/>
            <person name="Moose S.P."/>
            <person name="Guerrero-Gonzalez M.L."/>
            <person name="Marino-Ramirez L."/>
            <person name="Landsman D."/>
            <person name="Rodriguez-Kessler M."/>
            <person name="Delgado-Sanchez P."/>
        </authorList>
    </citation>
    <scope>NUCLEOTIDE SEQUENCE</scope>
    <source>
        <tissue evidence="2">Cladode</tissue>
    </source>
</reference>
<dbReference type="PANTHER" id="PTHR35410:SF1">
    <property type="entry name" value="EXPRESSED PROTEIN"/>
    <property type="match status" value="1"/>
</dbReference>
<organism evidence="2">
    <name type="scientific">Opuntia streptacantha</name>
    <name type="common">Prickly pear cactus</name>
    <name type="synonym">Opuntia cardona</name>
    <dbReference type="NCBI Taxonomy" id="393608"/>
    <lineage>
        <taxon>Eukaryota</taxon>
        <taxon>Viridiplantae</taxon>
        <taxon>Streptophyta</taxon>
        <taxon>Embryophyta</taxon>
        <taxon>Tracheophyta</taxon>
        <taxon>Spermatophyta</taxon>
        <taxon>Magnoliopsida</taxon>
        <taxon>eudicotyledons</taxon>
        <taxon>Gunneridae</taxon>
        <taxon>Pentapetalae</taxon>
        <taxon>Caryophyllales</taxon>
        <taxon>Cactineae</taxon>
        <taxon>Cactaceae</taxon>
        <taxon>Opuntioideae</taxon>
        <taxon>Opuntia</taxon>
    </lineage>
</organism>
<dbReference type="EMBL" id="GISG01270001">
    <property type="protein sequence ID" value="MBA4676080.1"/>
    <property type="molecule type" value="Transcribed_RNA"/>
</dbReference>
<proteinExistence type="predicted"/>
<dbReference type="AlphaFoldDB" id="A0A7C9EVA5"/>
<feature type="transmembrane region" description="Helical" evidence="1">
    <location>
        <begin position="53"/>
        <end position="78"/>
    </location>
</feature>
<evidence type="ECO:0000256" key="1">
    <source>
        <dbReference type="SAM" id="Phobius"/>
    </source>
</evidence>
<accession>A0A7C9EVA5</accession>
<reference evidence="2" key="1">
    <citation type="journal article" date="2013" name="J. Plant Res.">
        <title>Effect of fungi and light on seed germination of three Opuntia species from semiarid lands of central Mexico.</title>
        <authorList>
            <person name="Delgado-Sanchez P."/>
            <person name="Jimenez-Bremont J.F."/>
            <person name="Guerrero-Gonzalez Mde L."/>
            <person name="Flores J."/>
        </authorList>
    </citation>
    <scope>NUCLEOTIDE SEQUENCE</scope>
    <source>
        <tissue evidence="2">Cladode</tissue>
    </source>
</reference>
<name>A0A7C9EVA5_OPUST</name>
<protein>
    <submittedName>
        <fullName evidence="2">Uncharacterized protein</fullName>
    </submittedName>
</protein>
<sequence>MGTIDDAVVEIESLEKGLLSPDNGNDEEDDETEVLYTASFQEMEDNFVKYQTVLWMLYSLLFVLAWGIGLLMFLYLPVRRYILRKDIRSRKLYVAPNSIVYKAVLDQLANVRTEALSRQVSLLDDTPTFRAGNPRAFGLSPSKSLKHDAIAPSELVLLQKLEEVGTSVKRLETLIEKQQYEASEPVD</sequence>
<dbReference type="PANTHER" id="PTHR35410">
    <property type="entry name" value="EXPRESSED PROTEIN"/>
    <property type="match status" value="1"/>
</dbReference>
<dbReference type="EMBL" id="GISG01270004">
    <property type="protein sequence ID" value="MBA4676083.1"/>
    <property type="molecule type" value="Transcribed_RNA"/>
</dbReference>
<evidence type="ECO:0000313" key="2">
    <source>
        <dbReference type="EMBL" id="MBA4676083.1"/>
    </source>
</evidence>